<name>A0A835L875_SPOEX</name>
<comment type="caution">
    <text evidence="8">The sequence shown here is derived from an EMBL/GenBank/DDBJ whole genome shotgun (WGS) entry which is preliminary data.</text>
</comment>
<keyword evidence="4" id="KW-0547">Nucleotide-binding</keyword>
<reference evidence="8" key="1">
    <citation type="submission" date="2020-08" db="EMBL/GenBank/DDBJ databases">
        <title>Spodoptera exigua strain:BAW_Kor-Di-RS1 Genome sequencing and assembly.</title>
        <authorList>
            <person name="Kim J."/>
            <person name="Nam H.Y."/>
            <person name="Kwon M."/>
            <person name="Choi J.H."/>
            <person name="Cho S.R."/>
            <person name="Kim G.-H."/>
        </authorList>
    </citation>
    <scope>NUCLEOTIDE SEQUENCE</scope>
    <source>
        <strain evidence="8">BAW_Kor-Di-RS1</strain>
        <tissue evidence="8">Whole-body</tissue>
    </source>
</reference>
<dbReference type="GO" id="GO:0007346">
    <property type="term" value="P:regulation of mitotic cell cycle"/>
    <property type="evidence" value="ECO:0007669"/>
    <property type="project" value="TreeGrafter"/>
</dbReference>
<comment type="similarity">
    <text evidence="1">Belongs to the protein kinase superfamily. CMGC Ser/Thr protein kinase family. CDC2/CDKX subfamily.</text>
</comment>
<evidence type="ECO:0000256" key="3">
    <source>
        <dbReference type="ARBA" id="ARBA00022679"/>
    </source>
</evidence>
<dbReference type="GO" id="GO:0005634">
    <property type="term" value="C:nucleus"/>
    <property type="evidence" value="ECO:0007669"/>
    <property type="project" value="TreeGrafter"/>
</dbReference>
<dbReference type="InterPro" id="IPR050108">
    <property type="entry name" value="CDK"/>
</dbReference>
<keyword evidence="5" id="KW-0418">Kinase</keyword>
<keyword evidence="9" id="KW-1185">Reference proteome</keyword>
<dbReference type="Pfam" id="PF00069">
    <property type="entry name" value="Pkinase"/>
    <property type="match status" value="1"/>
</dbReference>
<evidence type="ECO:0000313" key="8">
    <source>
        <dbReference type="EMBL" id="KAF9423435.1"/>
    </source>
</evidence>
<proteinExistence type="inferred from homology"/>
<dbReference type="GO" id="GO:0004674">
    <property type="term" value="F:protein serine/threonine kinase activity"/>
    <property type="evidence" value="ECO:0007669"/>
    <property type="project" value="UniProtKB-KW"/>
</dbReference>
<keyword evidence="3" id="KW-0808">Transferase</keyword>
<dbReference type="PANTHER" id="PTHR24056">
    <property type="entry name" value="CELL DIVISION PROTEIN KINASE"/>
    <property type="match status" value="1"/>
</dbReference>
<feature type="domain" description="Protein kinase" evidence="7">
    <location>
        <begin position="1"/>
        <end position="89"/>
    </location>
</feature>
<organism evidence="8 9">
    <name type="scientific">Spodoptera exigua</name>
    <name type="common">Beet armyworm</name>
    <name type="synonym">Noctua fulgens</name>
    <dbReference type="NCBI Taxonomy" id="7107"/>
    <lineage>
        <taxon>Eukaryota</taxon>
        <taxon>Metazoa</taxon>
        <taxon>Ecdysozoa</taxon>
        <taxon>Arthropoda</taxon>
        <taxon>Hexapoda</taxon>
        <taxon>Insecta</taxon>
        <taxon>Pterygota</taxon>
        <taxon>Neoptera</taxon>
        <taxon>Endopterygota</taxon>
        <taxon>Lepidoptera</taxon>
        <taxon>Glossata</taxon>
        <taxon>Ditrysia</taxon>
        <taxon>Noctuoidea</taxon>
        <taxon>Noctuidae</taxon>
        <taxon>Amphipyrinae</taxon>
        <taxon>Spodoptera</taxon>
    </lineage>
</organism>
<dbReference type="PROSITE" id="PS00108">
    <property type="entry name" value="PROTEIN_KINASE_ST"/>
    <property type="match status" value="1"/>
</dbReference>
<accession>A0A835L875</accession>
<evidence type="ECO:0000256" key="2">
    <source>
        <dbReference type="ARBA" id="ARBA00022527"/>
    </source>
</evidence>
<dbReference type="SUPFAM" id="SSF56112">
    <property type="entry name" value="Protein kinase-like (PK-like)"/>
    <property type="match status" value="1"/>
</dbReference>
<dbReference type="InterPro" id="IPR008271">
    <property type="entry name" value="Ser/Thr_kinase_AS"/>
</dbReference>
<evidence type="ECO:0000256" key="5">
    <source>
        <dbReference type="ARBA" id="ARBA00022777"/>
    </source>
</evidence>
<protein>
    <recommendedName>
        <fullName evidence="7">Protein kinase domain-containing protein</fullName>
    </recommendedName>
</protein>
<dbReference type="PROSITE" id="PS50011">
    <property type="entry name" value="PROTEIN_KINASE_DOM"/>
    <property type="match status" value="1"/>
</dbReference>
<evidence type="ECO:0000256" key="4">
    <source>
        <dbReference type="ARBA" id="ARBA00022741"/>
    </source>
</evidence>
<evidence type="ECO:0000256" key="6">
    <source>
        <dbReference type="ARBA" id="ARBA00022840"/>
    </source>
</evidence>
<dbReference type="AlphaFoldDB" id="A0A835L875"/>
<dbReference type="InterPro" id="IPR011009">
    <property type="entry name" value="Kinase-like_dom_sf"/>
</dbReference>
<sequence>MPYELKTVMETLRSNSKMFSAEQVKCLMSQLLTAVECIHEKFLFHRDLKTKNILLTRDGLLTVGDFEMALELELEFSLCAYMGKEKIRA</sequence>
<keyword evidence="2" id="KW-0723">Serine/threonine-protein kinase</keyword>
<gene>
    <name evidence="8" type="ORF">HW555_001244</name>
</gene>
<dbReference type="Proteomes" id="UP000648187">
    <property type="component" value="Unassembled WGS sequence"/>
</dbReference>
<dbReference type="Gene3D" id="1.10.510.10">
    <property type="entry name" value="Transferase(Phosphotransferase) domain 1"/>
    <property type="match status" value="1"/>
</dbReference>
<evidence type="ECO:0000259" key="7">
    <source>
        <dbReference type="PROSITE" id="PS50011"/>
    </source>
</evidence>
<dbReference type="EMBL" id="JACKWZ010000009">
    <property type="protein sequence ID" value="KAF9423435.1"/>
    <property type="molecule type" value="Genomic_DNA"/>
</dbReference>
<dbReference type="InterPro" id="IPR000719">
    <property type="entry name" value="Prot_kinase_dom"/>
</dbReference>
<dbReference type="PANTHER" id="PTHR24056:SF107">
    <property type="entry name" value="CYCLIN-DEPENDENT KINASE 11A-RELATED"/>
    <property type="match status" value="1"/>
</dbReference>
<keyword evidence="6" id="KW-0067">ATP-binding</keyword>
<dbReference type="GO" id="GO:0005524">
    <property type="term" value="F:ATP binding"/>
    <property type="evidence" value="ECO:0007669"/>
    <property type="project" value="UniProtKB-KW"/>
</dbReference>
<evidence type="ECO:0000256" key="1">
    <source>
        <dbReference type="ARBA" id="ARBA00006485"/>
    </source>
</evidence>
<evidence type="ECO:0000313" key="9">
    <source>
        <dbReference type="Proteomes" id="UP000648187"/>
    </source>
</evidence>